<feature type="compositionally biased region" description="Basic and acidic residues" evidence="6">
    <location>
        <begin position="282"/>
        <end position="291"/>
    </location>
</feature>
<reference evidence="8 9" key="1">
    <citation type="submission" date="2022-08" db="EMBL/GenBank/DDBJ databases">
        <authorList>
            <person name="Li F."/>
        </authorList>
    </citation>
    <scope>NUCLEOTIDE SEQUENCE [LARGE SCALE GENOMIC DNA]</scope>
    <source>
        <strain evidence="8 9">10F1B-8-1</strain>
    </source>
</reference>
<feature type="transmembrane region" description="Helical" evidence="7">
    <location>
        <begin position="6"/>
        <end position="26"/>
    </location>
</feature>
<dbReference type="Pfam" id="PF03239">
    <property type="entry name" value="FTR1"/>
    <property type="match status" value="1"/>
</dbReference>
<dbReference type="PANTHER" id="PTHR31632">
    <property type="entry name" value="IRON TRANSPORTER FTH1"/>
    <property type="match status" value="1"/>
</dbReference>
<feature type="transmembrane region" description="Helical" evidence="7">
    <location>
        <begin position="70"/>
        <end position="88"/>
    </location>
</feature>
<evidence type="ECO:0000313" key="8">
    <source>
        <dbReference type="EMBL" id="MCS0498994.1"/>
    </source>
</evidence>
<feature type="compositionally biased region" description="Low complexity" evidence="6">
    <location>
        <begin position="270"/>
        <end position="280"/>
    </location>
</feature>
<feature type="transmembrane region" description="Helical" evidence="7">
    <location>
        <begin position="38"/>
        <end position="58"/>
    </location>
</feature>
<keyword evidence="5 7" id="KW-0472">Membrane</keyword>
<dbReference type="Proteomes" id="UP001205337">
    <property type="component" value="Unassembled WGS sequence"/>
</dbReference>
<dbReference type="InterPro" id="IPR004923">
    <property type="entry name" value="FTR1/Fip1/EfeU"/>
</dbReference>
<feature type="region of interest" description="Disordered" evidence="6">
    <location>
        <begin position="267"/>
        <end position="291"/>
    </location>
</feature>
<evidence type="ECO:0000256" key="7">
    <source>
        <dbReference type="SAM" id="Phobius"/>
    </source>
</evidence>
<accession>A0ABT1ZE95</accession>
<evidence type="ECO:0000313" key="9">
    <source>
        <dbReference type="Proteomes" id="UP001205337"/>
    </source>
</evidence>
<comment type="caution">
    <text evidence="8">The sequence shown here is derived from an EMBL/GenBank/DDBJ whole genome shotgun (WGS) entry which is preliminary data.</text>
</comment>
<gene>
    <name evidence="8" type="ORF">NUH29_05440</name>
</gene>
<feature type="transmembrane region" description="Helical" evidence="7">
    <location>
        <begin position="147"/>
        <end position="167"/>
    </location>
</feature>
<dbReference type="NCBIfam" id="NF041756">
    <property type="entry name" value="EfeU"/>
    <property type="match status" value="1"/>
</dbReference>
<proteinExistence type="inferred from homology"/>
<evidence type="ECO:0000256" key="3">
    <source>
        <dbReference type="ARBA" id="ARBA00022692"/>
    </source>
</evidence>
<comment type="subcellular location">
    <subcellularLocation>
        <location evidence="1">Membrane</location>
        <topology evidence="1">Multi-pass membrane protein</topology>
    </subcellularLocation>
</comment>
<dbReference type="EMBL" id="JANTHX010000005">
    <property type="protein sequence ID" value="MCS0498994.1"/>
    <property type="molecule type" value="Genomic_DNA"/>
</dbReference>
<keyword evidence="9" id="KW-1185">Reference proteome</keyword>
<evidence type="ECO:0000256" key="4">
    <source>
        <dbReference type="ARBA" id="ARBA00022989"/>
    </source>
</evidence>
<dbReference type="PANTHER" id="PTHR31632:SF2">
    <property type="entry name" value="PLASMA MEMBRANE IRON PERMEASE"/>
    <property type="match status" value="1"/>
</dbReference>
<keyword evidence="4 7" id="KW-1133">Transmembrane helix</keyword>
<evidence type="ECO:0000256" key="5">
    <source>
        <dbReference type="ARBA" id="ARBA00023136"/>
    </source>
</evidence>
<keyword evidence="3 7" id="KW-0812">Transmembrane</keyword>
<comment type="similarity">
    <text evidence="2">Belongs to the oxidase-dependent Fe transporter (OFeT) (TC 9.A.10.1) family.</text>
</comment>
<organism evidence="8 9">
    <name type="scientific">Protaetiibacter mangrovi</name>
    <dbReference type="NCBI Taxonomy" id="2970926"/>
    <lineage>
        <taxon>Bacteria</taxon>
        <taxon>Bacillati</taxon>
        <taxon>Actinomycetota</taxon>
        <taxon>Actinomycetes</taxon>
        <taxon>Micrococcales</taxon>
        <taxon>Microbacteriaceae</taxon>
        <taxon>Protaetiibacter</taxon>
    </lineage>
</organism>
<feature type="transmembrane region" description="Helical" evidence="7">
    <location>
        <begin position="179"/>
        <end position="199"/>
    </location>
</feature>
<protein>
    <submittedName>
        <fullName evidence="8">FTR1 family protein</fullName>
    </submittedName>
</protein>
<sequence>MLANVLIGLREGLEAGLVVGILVAYLKKLGRDELIPRLWIGISLAIALSLGVGALLTWGPFGLSFQAQEILGGSLSILAVGLVTWMIFWMLRHSRGLKGELEQGLDGAIARGAGWGLVVLGVVSVGREGVETALFVWAATTSTGEPVLGTLGAVLGLLGAAVISYLIYRGFVRINLAVFFRWTGIFLIVVAAGVLAYGVGDLQEAGVIPGAGQPAFSLAALVPATSWYGMVLAGVFNFTPEPTWAQVIAWLGYIVVTGTVFLRRSRRSPRPATSSGPAPTRRVPDAVEHTA</sequence>
<dbReference type="RefSeq" id="WP_258798014.1">
    <property type="nucleotide sequence ID" value="NZ_JANTHX010000005.1"/>
</dbReference>
<evidence type="ECO:0000256" key="6">
    <source>
        <dbReference type="SAM" id="MobiDB-lite"/>
    </source>
</evidence>
<evidence type="ECO:0000256" key="2">
    <source>
        <dbReference type="ARBA" id="ARBA00008333"/>
    </source>
</evidence>
<feature type="transmembrane region" description="Helical" evidence="7">
    <location>
        <begin position="244"/>
        <end position="262"/>
    </location>
</feature>
<name>A0ABT1ZE95_9MICO</name>
<feature type="transmembrane region" description="Helical" evidence="7">
    <location>
        <begin position="108"/>
        <end position="127"/>
    </location>
</feature>
<evidence type="ECO:0000256" key="1">
    <source>
        <dbReference type="ARBA" id="ARBA00004141"/>
    </source>
</evidence>